<proteinExistence type="predicted"/>
<protein>
    <submittedName>
        <fullName evidence="1">Uncharacterized protein</fullName>
    </submittedName>
</protein>
<organism evidence="1 2">
    <name type="scientific">Pleurodeles waltl</name>
    <name type="common">Iberian ribbed newt</name>
    <dbReference type="NCBI Taxonomy" id="8319"/>
    <lineage>
        <taxon>Eukaryota</taxon>
        <taxon>Metazoa</taxon>
        <taxon>Chordata</taxon>
        <taxon>Craniata</taxon>
        <taxon>Vertebrata</taxon>
        <taxon>Euteleostomi</taxon>
        <taxon>Amphibia</taxon>
        <taxon>Batrachia</taxon>
        <taxon>Caudata</taxon>
        <taxon>Salamandroidea</taxon>
        <taxon>Salamandridae</taxon>
        <taxon>Pleurodelinae</taxon>
        <taxon>Pleurodeles</taxon>
    </lineage>
</organism>
<dbReference type="EMBL" id="JANPWB010000010">
    <property type="protein sequence ID" value="KAJ1134388.1"/>
    <property type="molecule type" value="Genomic_DNA"/>
</dbReference>
<evidence type="ECO:0000313" key="1">
    <source>
        <dbReference type="EMBL" id="KAJ1134388.1"/>
    </source>
</evidence>
<accession>A0AAV7Q6V2</accession>
<evidence type="ECO:0000313" key="2">
    <source>
        <dbReference type="Proteomes" id="UP001066276"/>
    </source>
</evidence>
<keyword evidence="2" id="KW-1185">Reference proteome</keyword>
<sequence length="73" mass="8411">MSSLFCGTGWMKSLPKKFRGVRKRLLPRTLFLPVRLLCTVIGEVQQQHYRGHIRQADMCMFSLPDQEGTGVCR</sequence>
<dbReference type="AlphaFoldDB" id="A0AAV7Q6V2"/>
<dbReference type="Proteomes" id="UP001066276">
    <property type="component" value="Chromosome 6"/>
</dbReference>
<comment type="caution">
    <text evidence="1">The sequence shown here is derived from an EMBL/GenBank/DDBJ whole genome shotgun (WGS) entry which is preliminary data.</text>
</comment>
<gene>
    <name evidence="1" type="ORF">NDU88_000840</name>
</gene>
<reference evidence="1" key="1">
    <citation type="journal article" date="2022" name="bioRxiv">
        <title>Sequencing and chromosome-scale assembly of the giantPleurodeles waltlgenome.</title>
        <authorList>
            <person name="Brown T."/>
            <person name="Elewa A."/>
            <person name="Iarovenko S."/>
            <person name="Subramanian E."/>
            <person name="Araus A.J."/>
            <person name="Petzold A."/>
            <person name="Susuki M."/>
            <person name="Suzuki K.-i.T."/>
            <person name="Hayashi T."/>
            <person name="Toyoda A."/>
            <person name="Oliveira C."/>
            <person name="Osipova E."/>
            <person name="Leigh N.D."/>
            <person name="Simon A."/>
            <person name="Yun M.H."/>
        </authorList>
    </citation>
    <scope>NUCLEOTIDE SEQUENCE</scope>
    <source>
        <strain evidence="1">20211129_DDA</strain>
        <tissue evidence="1">Liver</tissue>
    </source>
</reference>
<name>A0AAV7Q6V2_PLEWA</name>